<dbReference type="Proteomes" id="UP000504603">
    <property type="component" value="Unplaced"/>
</dbReference>
<dbReference type="RefSeq" id="XP_022151604.1">
    <property type="nucleotide sequence ID" value="XM_022295912.1"/>
</dbReference>
<reference evidence="3" key="1">
    <citation type="submission" date="2025-08" db="UniProtKB">
        <authorList>
            <consortium name="RefSeq"/>
        </authorList>
    </citation>
    <scope>IDENTIFICATION</scope>
    <source>
        <strain evidence="3">OHB3-1</strain>
    </source>
</reference>
<dbReference type="KEGG" id="mcha:111019517"/>
<dbReference type="GeneID" id="111019517"/>
<dbReference type="PANTHER" id="PTHR11439:SF467">
    <property type="entry name" value="INTEGRASE CATALYTIC DOMAIN-CONTAINING PROTEIN"/>
    <property type="match status" value="1"/>
</dbReference>
<keyword evidence="2" id="KW-1185">Reference proteome</keyword>
<dbReference type="SUPFAM" id="SSF56672">
    <property type="entry name" value="DNA/RNA polymerases"/>
    <property type="match status" value="1"/>
</dbReference>
<dbReference type="PANTHER" id="PTHR11439">
    <property type="entry name" value="GAG-POL-RELATED RETROTRANSPOSON"/>
    <property type="match status" value="1"/>
</dbReference>
<dbReference type="InterPro" id="IPR013103">
    <property type="entry name" value="RVT_2"/>
</dbReference>
<sequence>MQQPQGFIDPHQPYSVCKLVKSLYRLKQAPRAWFDCFASHLLTLGFQASLADSSLFVRRTSDSLTYLLLYVDDITLTETHASYIDCLISQLKLRFDMTDLGPLRFFLGLEIAYSSHGISVHQSKYTKDVLTRFGMLSAKPCSTPIALSSAHTSSLCSDADAKNYRSLVGALHYLTFSRPNIAFAVSKLSQHLHSPTDEHLVAAKRVLRYLRGSVGLGLIFQKGCCLDHSLRLTAYSDSDWAGDSNDRRSTIGFVIFLGSSPIS</sequence>
<gene>
    <name evidence="3" type="primary">LOC111019517</name>
</gene>
<proteinExistence type="predicted"/>
<organism evidence="2 3">
    <name type="scientific">Momordica charantia</name>
    <name type="common">Bitter gourd</name>
    <name type="synonym">Balsam pear</name>
    <dbReference type="NCBI Taxonomy" id="3673"/>
    <lineage>
        <taxon>Eukaryota</taxon>
        <taxon>Viridiplantae</taxon>
        <taxon>Streptophyta</taxon>
        <taxon>Embryophyta</taxon>
        <taxon>Tracheophyta</taxon>
        <taxon>Spermatophyta</taxon>
        <taxon>Magnoliopsida</taxon>
        <taxon>eudicotyledons</taxon>
        <taxon>Gunneridae</taxon>
        <taxon>Pentapetalae</taxon>
        <taxon>rosids</taxon>
        <taxon>fabids</taxon>
        <taxon>Cucurbitales</taxon>
        <taxon>Cucurbitaceae</taxon>
        <taxon>Momordiceae</taxon>
        <taxon>Momordica</taxon>
    </lineage>
</organism>
<feature type="domain" description="Reverse transcriptase Ty1/copia-type" evidence="1">
    <location>
        <begin position="1"/>
        <end position="145"/>
    </location>
</feature>
<dbReference type="AlphaFoldDB" id="A0A6J1DDJ2"/>
<accession>A0A6J1DDJ2</accession>
<dbReference type="InterPro" id="IPR043502">
    <property type="entry name" value="DNA/RNA_pol_sf"/>
</dbReference>
<protein>
    <submittedName>
        <fullName evidence="3">Uncharacterized protein LOC111019517</fullName>
    </submittedName>
</protein>
<evidence type="ECO:0000259" key="1">
    <source>
        <dbReference type="Pfam" id="PF07727"/>
    </source>
</evidence>
<dbReference type="OrthoDB" id="418237at2759"/>
<dbReference type="Pfam" id="PF07727">
    <property type="entry name" value="RVT_2"/>
    <property type="match status" value="1"/>
</dbReference>
<evidence type="ECO:0000313" key="2">
    <source>
        <dbReference type="Proteomes" id="UP000504603"/>
    </source>
</evidence>
<evidence type="ECO:0000313" key="3">
    <source>
        <dbReference type="RefSeq" id="XP_022151604.1"/>
    </source>
</evidence>
<name>A0A6J1DDJ2_MOMCH</name>